<evidence type="ECO:0000256" key="1">
    <source>
        <dbReference type="SAM" id="MobiDB-lite"/>
    </source>
</evidence>
<reference evidence="2" key="1">
    <citation type="submission" date="2020-04" db="EMBL/GenBank/DDBJ databases">
        <title>Genome Assembly and Annotation of Botryosphaeria dothidea sdau 11-99, a Latent Pathogen of Apple Fruit Ring Rot in China.</title>
        <authorList>
            <person name="Yu C."/>
            <person name="Diao Y."/>
            <person name="Lu Q."/>
            <person name="Zhao J."/>
            <person name="Cui S."/>
            <person name="Peng C."/>
            <person name="He B."/>
            <person name="Liu H."/>
        </authorList>
    </citation>
    <scope>NUCLEOTIDE SEQUENCE [LARGE SCALE GENOMIC DNA]</scope>
    <source>
        <strain evidence="2">Sdau11-99</strain>
    </source>
</reference>
<evidence type="ECO:0000313" key="3">
    <source>
        <dbReference type="Proteomes" id="UP000572817"/>
    </source>
</evidence>
<accession>A0A8H4IYR3</accession>
<dbReference type="InterPro" id="IPR038883">
    <property type="entry name" value="AN11006-like"/>
</dbReference>
<dbReference type="PANTHER" id="PTHR42085">
    <property type="entry name" value="F-BOX DOMAIN-CONTAINING PROTEIN"/>
    <property type="match status" value="1"/>
</dbReference>
<dbReference type="AlphaFoldDB" id="A0A8H4IYR3"/>
<name>A0A8H4IYR3_9PEZI</name>
<evidence type="ECO:0000313" key="2">
    <source>
        <dbReference type="EMBL" id="KAF4309855.1"/>
    </source>
</evidence>
<dbReference type="OrthoDB" id="5324977at2759"/>
<keyword evidence="3" id="KW-1185">Reference proteome</keyword>
<feature type="region of interest" description="Disordered" evidence="1">
    <location>
        <begin position="275"/>
        <end position="312"/>
    </location>
</feature>
<protein>
    <submittedName>
        <fullName evidence="2">Uncharacterized protein</fullName>
    </submittedName>
</protein>
<sequence>MSEGHHMLLRKRRLMEVSYSHATNSLTSKKRKTSTTSKKPQGSSNARSDPTKLCFLDLPGEVRNEVYAHVLLLANVGYHEGISSPQLWVSFAMSGLISLGYCEVLLLMGFEPVANEAFVVKHISGLTPGLLRASKQIHHEAASFLYSRIEINIHGTPLDSVDSLVDIIGPTNSSYIRHLNFSVSSCGGPDLSSSLWYNSFVGFANLTSLKFKKTLVCNEDQMPTYVYEIVRMWVNAGALARDKALAMIDRIAHESFEPNETERLTRKMRERAKDMIAPEITLGSKESSLGPPRPGSERADSEDAHGSGRLQT</sequence>
<feature type="region of interest" description="Disordered" evidence="1">
    <location>
        <begin position="24"/>
        <end position="48"/>
    </location>
</feature>
<comment type="caution">
    <text evidence="2">The sequence shown here is derived from an EMBL/GenBank/DDBJ whole genome shotgun (WGS) entry which is preliminary data.</text>
</comment>
<dbReference type="EMBL" id="WWBZ02000016">
    <property type="protein sequence ID" value="KAF4309855.1"/>
    <property type="molecule type" value="Genomic_DNA"/>
</dbReference>
<organism evidence="2 3">
    <name type="scientific">Botryosphaeria dothidea</name>
    <dbReference type="NCBI Taxonomy" id="55169"/>
    <lineage>
        <taxon>Eukaryota</taxon>
        <taxon>Fungi</taxon>
        <taxon>Dikarya</taxon>
        <taxon>Ascomycota</taxon>
        <taxon>Pezizomycotina</taxon>
        <taxon>Dothideomycetes</taxon>
        <taxon>Dothideomycetes incertae sedis</taxon>
        <taxon>Botryosphaeriales</taxon>
        <taxon>Botryosphaeriaceae</taxon>
        <taxon>Botryosphaeria</taxon>
    </lineage>
</organism>
<gene>
    <name evidence="2" type="ORF">GTA08_BOTSDO02479</name>
</gene>
<feature type="compositionally biased region" description="Basic and acidic residues" evidence="1">
    <location>
        <begin position="295"/>
        <end position="306"/>
    </location>
</feature>
<dbReference type="PANTHER" id="PTHR42085:SF2">
    <property type="entry name" value="F-BOX DOMAIN-CONTAINING PROTEIN"/>
    <property type="match status" value="1"/>
</dbReference>
<dbReference type="Proteomes" id="UP000572817">
    <property type="component" value="Unassembled WGS sequence"/>
</dbReference>
<proteinExistence type="predicted"/>